<reference evidence="1" key="2">
    <citation type="submission" date="2025-08" db="UniProtKB">
        <authorList>
            <consortium name="RefSeq"/>
        </authorList>
    </citation>
    <scope>IDENTIFICATION</scope>
</reference>
<organism evidence="1">
    <name type="scientific">Aspergillus niger</name>
    <dbReference type="NCBI Taxonomy" id="5061"/>
    <lineage>
        <taxon>Eukaryota</taxon>
        <taxon>Fungi</taxon>
        <taxon>Dikarya</taxon>
        <taxon>Ascomycota</taxon>
        <taxon>Pezizomycotina</taxon>
        <taxon>Eurotiomycetes</taxon>
        <taxon>Eurotiomycetidae</taxon>
        <taxon>Eurotiales</taxon>
        <taxon>Aspergillaceae</taxon>
        <taxon>Aspergillus</taxon>
        <taxon>Aspergillus subgen. Circumdati</taxon>
    </lineage>
</organism>
<dbReference type="RefSeq" id="XP_059604994.1">
    <property type="nucleotide sequence ID" value="XM_059745604.1"/>
</dbReference>
<sequence>MKETESGDIRCFQDCKRKWAEEDIPCQHPSRICPLQRAARSPGRSAFDEHLALSPADQLSPQWWAVYSVQSTFPSNERGYLYSGAVTAGVSDVLVAHTRFFSPAPALLFSPTLQTQVISAFPPQALLLIPNNC</sequence>
<evidence type="ECO:0000313" key="1">
    <source>
        <dbReference type="RefSeq" id="XP_059604994.1"/>
    </source>
</evidence>
<dbReference type="VEuPathDB" id="FungiDB:An18g01660"/>
<reference evidence="1" key="1">
    <citation type="submission" date="2025-02" db="EMBL/GenBank/DDBJ databases">
        <authorList>
            <consortium name="NCBI Genome Project"/>
        </authorList>
    </citation>
    <scope>NUCLEOTIDE SEQUENCE</scope>
</reference>
<name>A0AAJ8BXB1_ASPNG</name>
<dbReference type="GeneID" id="84593644"/>
<dbReference type="KEGG" id="ang:An18g01660"/>
<proteinExistence type="predicted"/>
<gene>
    <name evidence="1" type="ORF">An18g01660</name>
</gene>
<protein>
    <submittedName>
        <fullName evidence="1">Uncharacterized protein</fullName>
    </submittedName>
</protein>
<accession>A0AAJ8BXB1</accession>
<dbReference type="AlphaFoldDB" id="A0AAJ8BXB1"/>